<evidence type="ECO:0000259" key="6">
    <source>
        <dbReference type="PROSITE" id="PS50850"/>
    </source>
</evidence>
<comment type="caution">
    <text evidence="7">The sequence shown here is derived from an EMBL/GenBank/DDBJ whole genome shotgun (WGS) entry which is preliminary data.</text>
</comment>
<evidence type="ECO:0000256" key="1">
    <source>
        <dbReference type="ARBA" id="ARBA00004141"/>
    </source>
</evidence>
<feature type="transmembrane region" description="Helical" evidence="5">
    <location>
        <begin position="119"/>
        <end position="139"/>
    </location>
</feature>
<feature type="transmembrane region" description="Helical" evidence="5">
    <location>
        <begin position="344"/>
        <end position="364"/>
    </location>
</feature>
<accession>A0A9W4WD54</accession>
<dbReference type="InterPro" id="IPR036259">
    <property type="entry name" value="MFS_trans_sf"/>
</dbReference>
<proteinExistence type="predicted"/>
<dbReference type="InterPro" id="IPR011701">
    <property type="entry name" value="MFS"/>
</dbReference>
<feature type="transmembrane region" description="Helical" evidence="5">
    <location>
        <begin position="406"/>
        <end position="427"/>
    </location>
</feature>
<dbReference type="Gene3D" id="1.20.1250.20">
    <property type="entry name" value="MFS general substrate transporter like domains"/>
    <property type="match status" value="2"/>
</dbReference>
<dbReference type="GO" id="GO:0016020">
    <property type="term" value="C:membrane"/>
    <property type="evidence" value="ECO:0007669"/>
    <property type="project" value="UniProtKB-SubCell"/>
</dbReference>
<feature type="transmembrane region" description="Helical" evidence="5">
    <location>
        <begin position="480"/>
        <end position="500"/>
    </location>
</feature>
<feature type="transmembrane region" description="Helical" evidence="5">
    <location>
        <begin position="273"/>
        <end position="291"/>
    </location>
</feature>
<feature type="transmembrane region" description="Helical" evidence="5">
    <location>
        <begin position="303"/>
        <end position="324"/>
    </location>
</feature>
<evidence type="ECO:0000256" key="4">
    <source>
        <dbReference type="ARBA" id="ARBA00023136"/>
    </source>
</evidence>
<reference evidence="7" key="1">
    <citation type="submission" date="2022-08" db="EMBL/GenBank/DDBJ databases">
        <authorList>
            <person name="Giroux E."/>
            <person name="Giroux E."/>
        </authorList>
    </citation>
    <scope>NUCLEOTIDE SEQUENCE</scope>
    <source>
        <strain evidence="7">H1091258</strain>
    </source>
</reference>
<dbReference type="AlphaFoldDB" id="A0A9W4WD54"/>
<feature type="transmembrane region" description="Helical" evidence="5">
    <location>
        <begin position="210"/>
        <end position="231"/>
    </location>
</feature>
<evidence type="ECO:0000256" key="2">
    <source>
        <dbReference type="ARBA" id="ARBA00022692"/>
    </source>
</evidence>
<dbReference type="Proteomes" id="UP001152533">
    <property type="component" value="Unassembled WGS sequence"/>
</dbReference>
<sequence length="527" mass="56422">MATTVLTVRHDQAEQSGYVHSSIPLAPSEASSPSPTRTLGVPPEFSSFAEEIGFVCVCSMGQLLFAVHLAHSFVNQLTFIEALGTSTLNTPWLIGSFLVANGVSVVISGSFADLVSPKYLTCGALVWLSIWSFIGAFSISPERIILFFIARSMAGLSVGTLCAAAMSMLGRVYRPGLRKNRVFSLMGAMIPMGFAIGAIQGGAFSCHLHWVFGSTALLALFCIGGAFWCIPSLPVDSVSLKDFDYAGASAAMLGFGLLIFGLTQGSPTHWSPYTYALVIVGLASLATFGLIEKKVRRPLIDNRLWLTPGFLPVIVSYFLGYGAFAGAWQFFAVRFLLTIQHTSPVITACYLLPVGISGTLASWVVSRLLHIMPGHWILMGSMLAFATGPAFFLPQTSGTMHWALSIPGFVISTFGPDMSFAAVSVFITSNVPRSYQGAAGSLVITAQNLSTAVFAALGDTVGEKVTKMADSTLDLGALRAIWWMSLATVMTGALVCACFVRIPKSEEKEHSLSKDQLLIKDDDRRDV</sequence>
<evidence type="ECO:0000256" key="5">
    <source>
        <dbReference type="SAM" id="Phobius"/>
    </source>
</evidence>
<organism evidence="7 8">
    <name type="scientific">Colletotrichum noveboracense</name>
    <dbReference type="NCBI Taxonomy" id="2664923"/>
    <lineage>
        <taxon>Eukaryota</taxon>
        <taxon>Fungi</taxon>
        <taxon>Dikarya</taxon>
        <taxon>Ascomycota</taxon>
        <taxon>Pezizomycotina</taxon>
        <taxon>Sordariomycetes</taxon>
        <taxon>Hypocreomycetidae</taxon>
        <taxon>Glomerellales</taxon>
        <taxon>Glomerellaceae</taxon>
        <taxon>Colletotrichum</taxon>
        <taxon>Colletotrichum gloeosporioides species complex</taxon>
    </lineage>
</organism>
<dbReference type="SUPFAM" id="SSF103473">
    <property type="entry name" value="MFS general substrate transporter"/>
    <property type="match status" value="1"/>
</dbReference>
<name>A0A9W4WD54_9PEZI</name>
<evidence type="ECO:0000313" key="7">
    <source>
        <dbReference type="EMBL" id="CAI0651583.1"/>
    </source>
</evidence>
<dbReference type="PANTHER" id="PTHR42718:SF41">
    <property type="entry name" value="MFS TRANSPORTER OF UNKOWN SPECIFICITY (AFU_ORTHOLOGUE AFUA_5G09940)-RELATED"/>
    <property type="match status" value="1"/>
</dbReference>
<feature type="transmembrane region" description="Helical" evidence="5">
    <location>
        <begin position="145"/>
        <end position="170"/>
    </location>
</feature>
<dbReference type="InterPro" id="IPR020846">
    <property type="entry name" value="MFS_dom"/>
</dbReference>
<evidence type="ECO:0000256" key="3">
    <source>
        <dbReference type="ARBA" id="ARBA00022989"/>
    </source>
</evidence>
<feature type="transmembrane region" description="Helical" evidence="5">
    <location>
        <begin position="91"/>
        <end position="112"/>
    </location>
</feature>
<feature type="transmembrane region" description="Helical" evidence="5">
    <location>
        <begin position="439"/>
        <end position="458"/>
    </location>
</feature>
<feature type="transmembrane region" description="Helical" evidence="5">
    <location>
        <begin position="376"/>
        <end position="394"/>
    </location>
</feature>
<keyword evidence="2 5" id="KW-0812">Transmembrane</keyword>
<feature type="transmembrane region" description="Helical" evidence="5">
    <location>
        <begin position="52"/>
        <end position="71"/>
    </location>
</feature>
<keyword evidence="8" id="KW-1185">Reference proteome</keyword>
<keyword evidence="4 5" id="KW-0472">Membrane</keyword>
<feature type="transmembrane region" description="Helical" evidence="5">
    <location>
        <begin position="243"/>
        <end position="261"/>
    </location>
</feature>
<feature type="transmembrane region" description="Helical" evidence="5">
    <location>
        <begin position="182"/>
        <end position="204"/>
    </location>
</feature>
<dbReference type="Pfam" id="PF07690">
    <property type="entry name" value="MFS_1"/>
    <property type="match status" value="1"/>
</dbReference>
<keyword evidence="3 5" id="KW-1133">Transmembrane helix</keyword>
<dbReference type="PANTHER" id="PTHR42718">
    <property type="entry name" value="MAJOR FACILITATOR SUPERFAMILY MULTIDRUG TRANSPORTER MFSC"/>
    <property type="match status" value="1"/>
</dbReference>
<protein>
    <recommendedName>
        <fullName evidence="6">Major facilitator superfamily (MFS) profile domain-containing protein</fullName>
    </recommendedName>
</protein>
<evidence type="ECO:0000313" key="8">
    <source>
        <dbReference type="Proteomes" id="UP001152533"/>
    </source>
</evidence>
<dbReference type="PROSITE" id="PS50850">
    <property type="entry name" value="MFS"/>
    <property type="match status" value="1"/>
</dbReference>
<dbReference type="GO" id="GO:0022857">
    <property type="term" value="F:transmembrane transporter activity"/>
    <property type="evidence" value="ECO:0007669"/>
    <property type="project" value="InterPro"/>
</dbReference>
<comment type="subcellular location">
    <subcellularLocation>
        <location evidence="1">Membrane</location>
        <topology evidence="1">Multi-pass membrane protein</topology>
    </subcellularLocation>
</comment>
<dbReference type="EMBL" id="CAMGZC010001114">
    <property type="protein sequence ID" value="CAI0651583.1"/>
    <property type="molecule type" value="Genomic_DNA"/>
</dbReference>
<gene>
    <name evidence="7" type="ORF">CGXH109_LOCUS107977</name>
</gene>
<feature type="domain" description="Major facilitator superfamily (MFS) profile" evidence="6">
    <location>
        <begin position="54"/>
        <end position="504"/>
    </location>
</feature>